<reference evidence="1 2" key="1">
    <citation type="journal article" date="2016" name="Nat. Biotechnol.">
        <title>Measurement of bacterial replication rates in microbial communities.</title>
        <authorList>
            <person name="Brown C.T."/>
            <person name="Olm M.R."/>
            <person name="Thomas B.C."/>
            <person name="Banfield J.F."/>
        </authorList>
    </citation>
    <scope>NUCLEOTIDE SEQUENCE [LARGE SCALE GENOMIC DNA]</scope>
    <source>
        <strain evidence="1">45_41</strain>
    </source>
</reference>
<accession>A0A1Q6HRG5</accession>
<evidence type="ECO:0000313" key="2">
    <source>
        <dbReference type="Proteomes" id="UP000186549"/>
    </source>
</evidence>
<dbReference type="Proteomes" id="UP000186549">
    <property type="component" value="Unassembled WGS sequence"/>
</dbReference>
<keyword evidence="1" id="KW-0540">Nuclease</keyword>
<comment type="caution">
    <text evidence="1">The sequence shown here is derived from an EMBL/GenBank/DDBJ whole genome shotgun (WGS) entry which is preliminary data.</text>
</comment>
<name>A0A1Q6HRG5_BACUN</name>
<dbReference type="GO" id="GO:0004519">
    <property type="term" value="F:endonuclease activity"/>
    <property type="evidence" value="ECO:0007669"/>
    <property type="project" value="UniProtKB-KW"/>
</dbReference>
<protein>
    <submittedName>
        <fullName evidence="1">HNH endonuclease</fullName>
    </submittedName>
</protein>
<sequence length="276" mass="32253">MQPNYRIYATLLDSYFNYLNSDVIYERYYGWSENPPCTEEEFRQKQFQELIDRINRKPFDSEAADKGTAFNEVIDCMVENRKSETVQVEKVYKVIREGACDETGRPLYYDEVQTNEVIGLKATYNNRVFTFPISLCREFSGYFKGALTQQRVEAILPTAYGNVLVYGVIDELMPASVHDIKTTGSYTVGKFKDHHQHLVYPYALMKNGSDVRTFEYNIVEFNKGGYVIDTYTETYVFNPERDIPILTNHCEEFIRFLEENRELITDKKIFGGENNE</sequence>
<dbReference type="EMBL" id="MNQU01000332">
    <property type="protein sequence ID" value="OKZ28837.1"/>
    <property type="molecule type" value="Genomic_DNA"/>
</dbReference>
<evidence type="ECO:0000313" key="1">
    <source>
        <dbReference type="EMBL" id="OKZ28837.1"/>
    </source>
</evidence>
<proteinExistence type="predicted"/>
<gene>
    <name evidence="1" type="ORF">BHV79_17745</name>
</gene>
<keyword evidence="1" id="KW-0255">Endonuclease</keyword>
<dbReference type="AlphaFoldDB" id="A0A1Q6HRG5"/>
<organism evidence="1 2">
    <name type="scientific">Bacteroides uniformis</name>
    <dbReference type="NCBI Taxonomy" id="820"/>
    <lineage>
        <taxon>Bacteria</taxon>
        <taxon>Pseudomonadati</taxon>
        <taxon>Bacteroidota</taxon>
        <taxon>Bacteroidia</taxon>
        <taxon>Bacteroidales</taxon>
        <taxon>Bacteroidaceae</taxon>
        <taxon>Bacteroides</taxon>
    </lineage>
</organism>
<keyword evidence="1" id="KW-0378">Hydrolase</keyword>